<proteinExistence type="predicted"/>
<keyword evidence="3" id="KW-1185">Reference proteome</keyword>
<dbReference type="EMBL" id="JACHOV010000001">
    <property type="protein sequence ID" value="MBB4640129.1"/>
    <property type="molecule type" value="Genomic_DNA"/>
</dbReference>
<accession>A0A840HR59</accession>
<gene>
    <name evidence="2" type="ORF">HNQ99_000409</name>
</gene>
<dbReference type="RefSeq" id="WP_184473960.1">
    <property type="nucleotide sequence ID" value="NZ_JACHOV010000001.1"/>
</dbReference>
<feature type="chain" id="PRO_5032596370" evidence="1">
    <location>
        <begin position="24"/>
        <end position="287"/>
    </location>
</feature>
<name>A0A840HR59_9SPHN</name>
<dbReference type="Gene3D" id="3.10.450.160">
    <property type="entry name" value="inner membrane protein cigr"/>
    <property type="match status" value="1"/>
</dbReference>
<dbReference type="InterPro" id="IPR024572">
    <property type="entry name" value="RcnB"/>
</dbReference>
<comment type="caution">
    <text evidence="2">The sequence shown here is derived from an EMBL/GenBank/DDBJ whole genome shotgun (WGS) entry which is preliminary data.</text>
</comment>
<dbReference type="Pfam" id="PF11776">
    <property type="entry name" value="RcnB"/>
    <property type="match status" value="1"/>
</dbReference>
<evidence type="ECO:0000313" key="3">
    <source>
        <dbReference type="Proteomes" id="UP000575068"/>
    </source>
</evidence>
<dbReference type="AlphaFoldDB" id="A0A840HR59"/>
<sequence>MRRLILWAAALGTAGLWVHDAYARPGATGVSSAGNASMSVVRHGRSGHMRVHRWGHVIGGRWHGGFFAPGGWTAWQPPVVGFVLPSYWIQPAFYVPDYRAYGLPAPAYGYGWSRYYDDAVLTDRYGRVLDSRRGVHWDEERYRRETYRQAPPPRLPDYDYGDYNDYGVTYRGASEDSGYRGTWTGTWTGEDGRTYSGTYSGEFRDRTQASAIPVEPHWQNVAPAQAVPVLPYQSGYYAGGFYYPAPTVTTVVVHPSVTTTTTTFIEEEVIHPARKTWRPKRKFIKRR</sequence>
<evidence type="ECO:0000313" key="2">
    <source>
        <dbReference type="EMBL" id="MBB4640129.1"/>
    </source>
</evidence>
<dbReference type="Proteomes" id="UP000575068">
    <property type="component" value="Unassembled WGS sequence"/>
</dbReference>
<evidence type="ECO:0000256" key="1">
    <source>
        <dbReference type="SAM" id="SignalP"/>
    </source>
</evidence>
<protein>
    <submittedName>
        <fullName evidence="2">Ni/Co efflux regulator RcnB</fullName>
    </submittedName>
</protein>
<reference evidence="2 3" key="1">
    <citation type="submission" date="2020-08" db="EMBL/GenBank/DDBJ databases">
        <title>Genomic Encyclopedia of Type Strains, Phase IV (KMG-IV): sequencing the most valuable type-strain genomes for metagenomic binning, comparative biology and taxonomic classification.</title>
        <authorList>
            <person name="Goeker M."/>
        </authorList>
    </citation>
    <scope>NUCLEOTIDE SEQUENCE [LARGE SCALE GENOMIC DNA]</scope>
    <source>
        <strain evidence="2 3">DSM 7465</strain>
    </source>
</reference>
<keyword evidence="1" id="KW-0732">Signal</keyword>
<organism evidence="2 3">
    <name type="scientific">Rhizorhapis suberifaciens</name>
    <name type="common">corky root of lettuce</name>
    <dbReference type="NCBI Taxonomy" id="13656"/>
    <lineage>
        <taxon>Bacteria</taxon>
        <taxon>Pseudomonadati</taxon>
        <taxon>Pseudomonadota</taxon>
        <taxon>Alphaproteobacteria</taxon>
        <taxon>Sphingomonadales</taxon>
        <taxon>Sphingomonadaceae</taxon>
        <taxon>Rhizorhapis</taxon>
    </lineage>
</organism>
<feature type="signal peptide" evidence="1">
    <location>
        <begin position="1"/>
        <end position="23"/>
    </location>
</feature>